<proteinExistence type="predicted"/>
<evidence type="ECO:0000313" key="1">
    <source>
        <dbReference type="EMBL" id="MBA0611310.1"/>
    </source>
</evidence>
<reference evidence="1 2" key="1">
    <citation type="journal article" date="2019" name="Genome Biol. Evol.">
        <title>Insights into the evolution of the New World diploid cottons (Gossypium, subgenus Houzingenia) based on genome sequencing.</title>
        <authorList>
            <person name="Grover C.E."/>
            <person name="Arick M.A. 2nd"/>
            <person name="Thrash A."/>
            <person name="Conover J.L."/>
            <person name="Sanders W.S."/>
            <person name="Peterson D.G."/>
            <person name="Frelichowski J.E."/>
            <person name="Scheffler J.A."/>
            <person name="Scheffler B.E."/>
            <person name="Wendel J.F."/>
        </authorList>
    </citation>
    <scope>NUCLEOTIDE SEQUENCE [LARGE SCALE GENOMIC DNA]</scope>
    <source>
        <strain evidence="1">27</strain>
        <tissue evidence="1">Leaf</tissue>
    </source>
</reference>
<gene>
    <name evidence="1" type="ORF">Godav_012007</name>
</gene>
<sequence length="212" mass="23781">MGLCWRAGTGSNIWILDDVWNSGLPDGCLQQTGDAHEDFLVGGMSLWENSMSVVTSCAGIVIRDHLGMVMGSQSVVTYLRLLLQRPWLAIMRFDWFWGWGCMRLFLKVILSWRSARSYLLIVKCRPLGLTSKVSMQWLCSFVGVDSCMFTELQIRWPIFVPSDRMSVGDEVSFYKDLIRGWGLEVGGAQEFVESAGLGKSLIVSVGVQVLVR</sequence>
<dbReference type="EMBL" id="JABFAC010000004">
    <property type="protein sequence ID" value="MBA0611310.1"/>
    <property type="molecule type" value="Genomic_DNA"/>
</dbReference>
<keyword evidence="2" id="KW-1185">Reference proteome</keyword>
<dbReference type="Proteomes" id="UP000593561">
    <property type="component" value="Unassembled WGS sequence"/>
</dbReference>
<dbReference type="AlphaFoldDB" id="A0A7J8RCP7"/>
<protein>
    <submittedName>
        <fullName evidence="1">Uncharacterized protein</fullName>
    </submittedName>
</protein>
<organism evidence="1 2">
    <name type="scientific">Gossypium davidsonii</name>
    <name type="common">Davidson's cotton</name>
    <name type="synonym">Gossypium klotzschianum subsp. davidsonii</name>
    <dbReference type="NCBI Taxonomy" id="34287"/>
    <lineage>
        <taxon>Eukaryota</taxon>
        <taxon>Viridiplantae</taxon>
        <taxon>Streptophyta</taxon>
        <taxon>Embryophyta</taxon>
        <taxon>Tracheophyta</taxon>
        <taxon>Spermatophyta</taxon>
        <taxon>Magnoliopsida</taxon>
        <taxon>eudicotyledons</taxon>
        <taxon>Gunneridae</taxon>
        <taxon>Pentapetalae</taxon>
        <taxon>rosids</taxon>
        <taxon>malvids</taxon>
        <taxon>Malvales</taxon>
        <taxon>Malvaceae</taxon>
        <taxon>Malvoideae</taxon>
        <taxon>Gossypium</taxon>
    </lineage>
</organism>
<name>A0A7J8RCP7_GOSDV</name>
<evidence type="ECO:0000313" key="2">
    <source>
        <dbReference type="Proteomes" id="UP000593561"/>
    </source>
</evidence>
<comment type="caution">
    <text evidence="1">The sequence shown here is derived from an EMBL/GenBank/DDBJ whole genome shotgun (WGS) entry which is preliminary data.</text>
</comment>
<accession>A0A7J8RCP7</accession>